<dbReference type="EMBL" id="JABSTU010000005">
    <property type="protein sequence ID" value="KAH8029977.1"/>
    <property type="molecule type" value="Genomic_DNA"/>
</dbReference>
<accession>A0A9J6E783</accession>
<dbReference type="GO" id="GO:0008270">
    <property type="term" value="F:zinc ion binding"/>
    <property type="evidence" value="ECO:0007669"/>
    <property type="project" value="UniProtKB-KW"/>
</dbReference>
<keyword evidence="5" id="KW-1185">Reference proteome</keyword>
<keyword evidence="1" id="KW-0479">Metal-binding</keyword>
<evidence type="ECO:0000256" key="2">
    <source>
        <dbReference type="SAM" id="MobiDB-lite"/>
    </source>
</evidence>
<dbReference type="VEuPathDB" id="VectorBase:LOC119168660"/>
<reference evidence="4" key="1">
    <citation type="journal article" date="2020" name="Cell">
        <title>Large-Scale Comparative Analyses of Tick Genomes Elucidate Their Genetic Diversity and Vector Capacities.</title>
        <authorList>
            <consortium name="Tick Genome and Microbiome Consortium (TIGMIC)"/>
            <person name="Jia N."/>
            <person name="Wang J."/>
            <person name="Shi W."/>
            <person name="Du L."/>
            <person name="Sun Y."/>
            <person name="Zhan W."/>
            <person name="Jiang J.F."/>
            <person name="Wang Q."/>
            <person name="Zhang B."/>
            <person name="Ji P."/>
            <person name="Bell-Sakyi L."/>
            <person name="Cui X.M."/>
            <person name="Yuan T.T."/>
            <person name="Jiang B.G."/>
            <person name="Yang W.F."/>
            <person name="Lam T.T."/>
            <person name="Chang Q.C."/>
            <person name="Ding S.J."/>
            <person name="Wang X.J."/>
            <person name="Zhu J.G."/>
            <person name="Ruan X.D."/>
            <person name="Zhao L."/>
            <person name="Wei J.T."/>
            <person name="Ye R.Z."/>
            <person name="Que T.C."/>
            <person name="Du C.H."/>
            <person name="Zhou Y.H."/>
            <person name="Cheng J.X."/>
            <person name="Dai P.F."/>
            <person name="Guo W.B."/>
            <person name="Han X.H."/>
            <person name="Huang E.J."/>
            <person name="Li L.F."/>
            <person name="Wei W."/>
            <person name="Gao Y.C."/>
            <person name="Liu J.Z."/>
            <person name="Shao H.Z."/>
            <person name="Wang X."/>
            <person name="Wang C.C."/>
            <person name="Yang T.C."/>
            <person name="Huo Q.B."/>
            <person name="Li W."/>
            <person name="Chen H.Y."/>
            <person name="Chen S.E."/>
            <person name="Zhou L.G."/>
            <person name="Ni X.B."/>
            <person name="Tian J.H."/>
            <person name="Sheng Y."/>
            <person name="Liu T."/>
            <person name="Pan Y.S."/>
            <person name="Xia L.Y."/>
            <person name="Li J."/>
            <person name="Zhao F."/>
            <person name="Cao W.C."/>
        </authorList>
    </citation>
    <scope>NUCLEOTIDE SEQUENCE</scope>
    <source>
        <strain evidence="4">Rmic-2018</strain>
    </source>
</reference>
<sequence>MVSGGSPAPDDREDDGDPPIQERQSERAGTTLMLFLSLPVTFHCCEEGCVTAYNLEVWRSRRQSLQPHLEGEPGVWIPRWCTSALSAALRWENGCLVNLQAAAPPPPLAHRYQCPTCSSSFTSKKELYNHE</sequence>
<gene>
    <name evidence="4" type="ORF">HPB51_006183</name>
</gene>
<comment type="caution">
    <text evidence="4">The sequence shown here is derived from an EMBL/GenBank/DDBJ whole genome shotgun (WGS) entry which is preliminary data.</text>
</comment>
<feature type="domain" description="C2H2-type" evidence="3">
    <location>
        <begin position="112"/>
        <end position="131"/>
    </location>
</feature>
<keyword evidence="1" id="KW-0862">Zinc</keyword>
<proteinExistence type="predicted"/>
<evidence type="ECO:0000256" key="1">
    <source>
        <dbReference type="PROSITE-ProRule" id="PRU00042"/>
    </source>
</evidence>
<dbReference type="InterPro" id="IPR013087">
    <property type="entry name" value="Znf_C2H2_type"/>
</dbReference>
<evidence type="ECO:0000313" key="4">
    <source>
        <dbReference type="EMBL" id="KAH8029977.1"/>
    </source>
</evidence>
<keyword evidence="1" id="KW-0863">Zinc-finger</keyword>
<dbReference type="AlphaFoldDB" id="A0A9J6E783"/>
<organism evidence="4 5">
    <name type="scientific">Rhipicephalus microplus</name>
    <name type="common">Cattle tick</name>
    <name type="synonym">Boophilus microplus</name>
    <dbReference type="NCBI Taxonomy" id="6941"/>
    <lineage>
        <taxon>Eukaryota</taxon>
        <taxon>Metazoa</taxon>
        <taxon>Ecdysozoa</taxon>
        <taxon>Arthropoda</taxon>
        <taxon>Chelicerata</taxon>
        <taxon>Arachnida</taxon>
        <taxon>Acari</taxon>
        <taxon>Parasitiformes</taxon>
        <taxon>Ixodida</taxon>
        <taxon>Ixodoidea</taxon>
        <taxon>Ixodidae</taxon>
        <taxon>Rhipicephalinae</taxon>
        <taxon>Rhipicephalus</taxon>
        <taxon>Boophilus</taxon>
    </lineage>
</organism>
<dbReference type="PROSITE" id="PS50157">
    <property type="entry name" value="ZINC_FINGER_C2H2_2"/>
    <property type="match status" value="1"/>
</dbReference>
<evidence type="ECO:0000259" key="3">
    <source>
        <dbReference type="PROSITE" id="PS50157"/>
    </source>
</evidence>
<reference evidence="4" key="2">
    <citation type="submission" date="2021-09" db="EMBL/GenBank/DDBJ databases">
        <authorList>
            <person name="Jia N."/>
            <person name="Wang J."/>
            <person name="Shi W."/>
            <person name="Du L."/>
            <person name="Sun Y."/>
            <person name="Zhan W."/>
            <person name="Jiang J."/>
            <person name="Wang Q."/>
            <person name="Zhang B."/>
            <person name="Ji P."/>
            <person name="Sakyi L.B."/>
            <person name="Cui X."/>
            <person name="Yuan T."/>
            <person name="Jiang B."/>
            <person name="Yang W."/>
            <person name="Lam T.T.-Y."/>
            <person name="Chang Q."/>
            <person name="Ding S."/>
            <person name="Wang X."/>
            <person name="Zhu J."/>
            <person name="Ruan X."/>
            <person name="Zhao L."/>
            <person name="Wei J."/>
            <person name="Que T."/>
            <person name="Du C."/>
            <person name="Cheng J."/>
            <person name="Dai P."/>
            <person name="Han X."/>
            <person name="Huang E."/>
            <person name="Gao Y."/>
            <person name="Liu J."/>
            <person name="Shao H."/>
            <person name="Ye R."/>
            <person name="Li L."/>
            <person name="Wei W."/>
            <person name="Wang X."/>
            <person name="Wang C."/>
            <person name="Huo Q."/>
            <person name="Li W."/>
            <person name="Guo W."/>
            <person name="Chen H."/>
            <person name="Chen S."/>
            <person name="Zhou L."/>
            <person name="Zhou L."/>
            <person name="Ni X."/>
            <person name="Tian J."/>
            <person name="Zhou Y."/>
            <person name="Sheng Y."/>
            <person name="Liu T."/>
            <person name="Pan Y."/>
            <person name="Xia L."/>
            <person name="Li J."/>
            <person name="Zhao F."/>
            <person name="Cao W."/>
        </authorList>
    </citation>
    <scope>NUCLEOTIDE SEQUENCE</scope>
    <source>
        <strain evidence="4">Rmic-2018</strain>
        <tissue evidence="4">Larvae</tissue>
    </source>
</reference>
<evidence type="ECO:0000313" key="5">
    <source>
        <dbReference type="Proteomes" id="UP000821866"/>
    </source>
</evidence>
<feature type="region of interest" description="Disordered" evidence="2">
    <location>
        <begin position="1"/>
        <end position="28"/>
    </location>
</feature>
<name>A0A9J6E783_RHIMP</name>
<dbReference type="Proteomes" id="UP000821866">
    <property type="component" value="Chromosome 3"/>
</dbReference>
<protein>
    <recommendedName>
        <fullName evidence="3">C2H2-type domain-containing protein</fullName>
    </recommendedName>
</protein>